<comment type="caution">
    <text evidence="1">The sequence shown here is derived from an EMBL/GenBank/DDBJ whole genome shotgun (WGS) entry which is preliminary data.</text>
</comment>
<keyword evidence="2" id="KW-1185">Reference proteome</keyword>
<gene>
    <name evidence="1" type="ORF">HINF_LOCUS15236</name>
</gene>
<protein>
    <submittedName>
        <fullName evidence="1">Hypothetical_protein</fullName>
    </submittedName>
</protein>
<organism evidence="1 2">
    <name type="scientific">Hexamita inflata</name>
    <dbReference type="NCBI Taxonomy" id="28002"/>
    <lineage>
        <taxon>Eukaryota</taxon>
        <taxon>Metamonada</taxon>
        <taxon>Diplomonadida</taxon>
        <taxon>Hexamitidae</taxon>
        <taxon>Hexamitinae</taxon>
        <taxon>Hexamita</taxon>
    </lineage>
</organism>
<dbReference type="EMBL" id="CAXDID020000036">
    <property type="protein sequence ID" value="CAL5997415.1"/>
    <property type="molecule type" value="Genomic_DNA"/>
</dbReference>
<sequence length="120" mass="14416">MKQFRRGWTNSRNRWRVLWTSYCVCQNVLLLLREKGILPAGYVQVAEWKSGPGRLWRQRALASVQEGPQTYLPPQTYPKETVQEKEVIFCYYIQIEEDRRGQNRIMCWFERLVGLMFLVQ</sequence>
<dbReference type="Proteomes" id="UP001642409">
    <property type="component" value="Unassembled WGS sequence"/>
</dbReference>
<evidence type="ECO:0000313" key="2">
    <source>
        <dbReference type="Proteomes" id="UP001642409"/>
    </source>
</evidence>
<accession>A0ABP1HQ28</accession>
<proteinExistence type="predicted"/>
<evidence type="ECO:0000313" key="1">
    <source>
        <dbReference type="EMBL" id="CAL5997415.1"/>
    </source>
</evidence>
<name>A0ABP1HQ28_9EUKA</name>
<reference evidence="1 2" key="1">
    <citation type="submission" date="2024-07" db="EMBL/GenBank/DDBJ databases">
        <authorList>
            <person name="Akdeniz Z."/>
        </authorList>
    </citation>
    <scope>NUCLEOTIDE SEQUENCE [LARGE SCALE GENOMIC DNA]</scope>
</reference>